<feature type="transmembrane region" description="Helical" evidence="1">
    <location>
        <begin position="319"/>
        <end position="340"/>
    </location>
</feature>
<feature type="transmembrane region" description="Helical" evidence="1">
    <location>
        <begin position="87"/>
        <end position="106"/>
    </location>
</feature>
<keyword evidence="1" id="KW-0812">Transmembrane</keyword>
<dbReference type="Proteomes" id="UP000326950">
    <property type="component" value="Unassembled WGS sequence"/>
</dbReference>
<keyword evidence="1" id="KW-0472">Membrane</keyword>
<feature type="transmembrane region" description="Helical" evidence="1">
    <location>
        <begin position="170"/>
        <end position="188"/>
    </location>
</feature>
<dbReference type="AlphaFoldDB" id="A0A5N6UVZ1"/>
<keyword evidence="1" id="KW-1133">Transmembrane helix</keyword>
<feature type="transmembrane region" description="Helical" evidence="1">
    <location>
        <begin position="56"/>
        <end position="75"/>
    </location>
</feature>
<name>A0A5N6UVZ1_ASPTM</name>
<accession>A0A5N6UVZ1</accession>
<organism evidence="2 3">
    <name type="scientific">Aspergillus tamarii</name>
    <dbReference type="NCBI Taxonomy" id="41984"/>
    <lineage>
        <taxon>Eukaryota</taxon>
        <taxon>Fungi</taxon>
        <taxon>Dikarya</taxon>
        <taxon>Ascomycota</taxon>
        <taxon>Pezizomycotina</taxon>
        <taxon>Eurotiomycetes</taxon>
        <taxon>Eurotiomycetidae</taxon>
        <taxon>Eurotiales</taxon>
        <taxon>Aspergillaceae</taxon>
        <taxon>Aspergillus</taxon>
        <taxon>Aspergillus subgen. Circumdati</taxon>
    </lineage>
</organism>
<proteinExistence type="predicted"/>
<feature type="transmembrane region" description="Helical" evidence="1">
    <location>
        <begin position="249"/>
        <end position="272"/>
    </location>
</feature>
<dbReference type="OrthoDB" id="4491990at2759"/>
<gene>
    <name evidence="2" type="ORF">BDV40DRAFT_300071</name>
</gene>
<feature type="transmembrane region" description="Helical" evidence="1">
    <location>
        <begin position="194"/>
        <end position="211"/>
    </location>
</feature>
<keyword evidence="3" id="KW-1185">Reference proteome</keyword>
<sequence>MHLPRVPAIPGLWSTGAFRSYSGFNVPFASTLARGPGNDINVQEAERSAKDLSADVWFSLGFGATLDAFVVVATFNRILIKRFHYAVSLRMMILASTISFGVFIWKSETVTSLLHIFASCVLLFFLYLLSGLVLDGFDSPLSTIGACYQRWTFQQCSENLSLFDVPWMRAFILTMVTGGTGFLLTIFTPPSWSTLIPVVHIAFESVFLAAVKCGRTPRYILISSPIFQSTICVHWGLRVVSLAPRLTLPPWAFLSLVMVSRLLLDIHLWTIFRLRRELNWAREEVLVSTYKLLGIYSAIFLLDKMGLKVITYIKLVSVPLFFLITTMGYLAPAAYVVAFARTKAVRI</sequence>
<evidence type="ECO:0000256" key="1">
    <source>
        <dbReference type="SAM" id="Phobius"/>
    </source>
</evidence>
<evidence type="ECO:0000313" key="2">
    <source>
        <dbReference type="EMBL" id="KAE8162822.1"/>
    </source>
</evidence>
<feature type="transmembrane region" description="Helical" evidence="1">
    <location>
        <begin position="112"/>
        <end position="134"/>
    </location>
</feature>
<reference evidence="2 3" key="1">
    <citation type="submission" date="2019-04" db="EMBL/GenBank/DDBJ databases">
        <title>Friends and foes A comparative genomics study of 23 Aspergillus species from section Flavi.</title>
        <authorList>
            <consortium name="DOE Joint Genome Institute"/>
            <person name="Kjaerbolling I."/>
            <person name="Vesth T."/>
            <person name="Frisvad J.C."/>
            <person name="Nybo J.L."/>
            <person name="Theobald S."/>
            <person name="Kildgaard S."/>
            <person name="Isbrandt T."/>
            <person name="Kuo A."/>
            <person name="Sato A."/>
            <person name="Lyhne E.K."/>
            <person name="Kogle M.E."/>
            <person name="Wiebenga A."/>
            <person name="Kun R.S."/>
            <person name="Lubbers R.J."/>
            <person name="Makela M.R."/>
            <person name="Barry K."/>
            <person name="Chovatia M."/>
            <person name="Clum A."/>
            <person name="Daum C."/>
            <person name="Haridas S."/>
            <person name="He G."/>
            <person name="LaButti K."/>
            <person name="Lipzen A."/>
            <person name="Mondo S."/>
            <person name="Riley R."/>
            <person name="Salamov A."/>
            <person name="Simmons B.A."/>
            <person name="Magnuson J.K."/>
            <person name="Henrissat B."/>
            <person name="Mortensen U.H."/>
            <person name="Larsen T.O."/>
            <person name="Devries R.P."/>
            <person name="Grigoriev I.V."/>
            <person name="Machida M."/>
            <person name="Baker S.E."/>
            <person name="Andersen M.R."/>
        </authorList>
    </citation>
    <scope>NUCLEOTIDE SEQUENCE [LARGE SCALE GENOMIC DNA]</scope>
    <source>
        <strain evidence="2 3">CBS 117626</strain>
    </source>
</reference>
<evidence type="ECO:0000313" key="3">
    <source>
        <dbReference type="Proteomes" id="UP000326950"/>
    </source>
</evidence>
<protein>
    <submittedName>
        <fullName evidence="2">Uncharacterized protein</fullName>
    </submittedName>
</protein>
<dbReference type="EMBL" id="ML738624">
    <property type="protein sequence ID" value="KAE8162822.1"/>
    <property type="molecule type" value="Genomic_DNA"/>
</dbReference>
<feature type="transmembrane region" description="Helical" evidence="1">
    <location>
        <begin position="218"/>
        <end position="237"/>
    </location>
</feature>